<proteinExistence type="predicted"/>
<dbReference type="RefSeq" id="WP_256553208.1">
    <property type="nucleotide sequence ID" value="NZ_CP101806.1"/>
</dbReference>
<organism evidence="1 5">
    <name type="scientific">Mycoplasmopsis caviae</name>
    <dbReference type="NCBI Taxonomy" id="55603"/>
    <lineage>
        <taxon>Bacteria</taxon>
        <taxon>Bacillati</taxon>
        <taxon>Mycoplasmatota</taxon>
        <taxon>Mycoplasmoidales</taxon>
        <taxon>Metamycoplasmataceae</taxon>
        <taxon>Mycoplasmopsis</taxon>
    </lineage>
</organism>
<dbReference type="EMBL" id="CP101806">
    <property type="protein sequence ID" value="UUD35282.1"/>
    <property type="molecule type" value="Genomic_DNA"/>
</dbReference>
<keyword evidence="5" id="KW-1185">Reference proteome</keyword>
<accession>A0ABY5J2R3</accession>
<dbReference type="EMBL" id="CP101806">
    <property type="protein sequence ID" value="UUD35524.1"/>
    <property type="molecule type" value="Genomic_DNA"/>
</dbReference>
<protein>
    <submittedName>
        <fullName evidence="1">Uncharacterized protein</fullName>
    </submittedName>
</protein>
<dbReference type="EMBL" id="CP101806">
    <property type="protein sequence ID" value="UUD35626.1"/>
    <property type="molecule type" value="Genomic_DNA"/>
</dbReference>
<gene>
    <name evidence="1" type="ORF">NPA07_00155</name>
    <name evidence="2" type="ORF">NPA07_01460</name>
    <name evidence="3" type="ORF">NPA07_01745</name>
    <name evidence="4" type="ORF">NPA07_02020</name>
</gene>
<sequence length="70" mass="8574">MFVKVIRVRNKEYVNIVKSYWDKESKSCKHKVVQNLGLLSKLEENDPNFLENLRNEFKKYSKDKEEKKYF</sequence>
<dbReference type="Proteomes" id="UP001058569">
    <property type="component" value="Chromosome"/>
</dbReference>
<evidence type="ECO:0000313" key="2">
    <source>
        <dbReference type="EMBL" id="UUD35524.1"/>
    </source>
</evidence>
<evidence type="ECO:0000313" key="1">
    <source>
        <dbReference type="EMBL" id="UUD35282.1"/>
    </source>
</evidence>
<name>A0ABY5J2R3_9BACT</name>
<reference evidence="1" key="1">
    <citation type="submission" date="2022-07" db="EMBL/GenBank/DDBJ databases">
        <title>Complete genome of Mycoplasma caviae type strain G122.</title>
        <authorList>
            <person name="Spergser J."/>
        </authorList>
    </citation>
    <scope>NUCLEOTIDE SEQUENCE</scope>
    <source>
        <strain evidence="1">G122</strain>
    </source>
</reference>
<evidence type="ECO:0000313" key="4">
    <source>
        <dbReference type="EMBL" id="UUD35626.1"/>
    </source>
</evidence>
<evidence type="ECO:0000313" key="5">
    <source>
        <dbReference type="Proteomes" id="UP001058569"/>
    </source>
</evidence>
<evidence type="ECO:0000313" key="3">
    <source>
        <dbReference type="EMBL" id="UUD35578.1"/>
    </source>
</evidence>
<dbReference type="EMBL" id="CP101806">
    <property type="protein sequence ID" value="UUD35578.1"/>
    <property type="molecule type" value="Genomic_DNA"/>
</dbReference>